<reference evidence="1" key="1">
    <citation type="submission" date="2024-05" db="EMBL/GenBank/DDBJ databases">
        <title>Draft genome assemblies of 36 bacteria isolated from hibernating arctic ground squirrels.</title>
        <authorList>
            <person name="McKee H."/>
            <person name="Mullen L."/>
            <person name="Drown D.M."/>
            <person name="Duddleston K.N."/>
        </authorList>
    </citation>
    <scope>NUCLEOTIDE SEQUENCE</scope>
    <source>
        <strain evidence="1">AN1007</strain>
    </source>
</reference>
<gene>
    <name evidence="1" type="ORF">ABXS70_11760</name>
</gene>
<accession>A0AAU8NJY4</accession>
<organism evidence="1">
    <name type="scientific">Paenibacillus sp. AN1007</name>
    <dbReference type="NCBI Taxonomy" id="3151385"/>
    <lineage>
        <taxon>Bacteria</taxon>
        <taxon>Bacillati</taxon>
        <taxon>Bacillota</taxon>
        <taxon>Bacilli</taxon>
        <taxon>Bacillales</taxon>
        <taxon>Paenibacillaceae</taxon>
        <taxon>Paenibacillus</taxon>
    </lineage>
</organism>
<name>A0AAU8NJY4_9BACL</name>
<sequence length="158" mass="18980">MERLEAFLRKRENTPYIYIFYATANQLDEEVERTMEKLMSSTSTSKFAKANYQAAYSAYRKDLFSLRKSLREMRRSDYRTYYETFLLVEEGESERARAHLSSIKKDWMRYALLAEIERKLHHHERAEEFAAKAVQAAKGVNRYVMTKEYERYYSVNSM</sequence>
<evidence type="ECO:0000313" key="1">
    <source>
        <dbReference type="EMBL" id="XCP97326.1"/>
    </source>
</evidence>
<dbReference type="RefSeq" id="WP_366295960.1">
    <property type="nucleotide sequence ID" value="NZ_CP159992.1"/>
</dbReference>
<dbReference type="EMBL" id="CP159992">
    <property type="protein sequence ID" value="XCP97326.1"/>
    <property type="molecule type" value="Genomic_DNA"/>
</dbReference>
<dbReference type="AlphaFoldDB" id="A0AAU8NJY4"/>
<protein>
    <submittedName>
        <fullName evidence="1">Uncharacterized protein</fullName>
    </submittedName>
</protein>
<proteinExistence type="predicted"/>